<name>A0AAV5ABB3_9AGAM</name>
<reference evidence="2" key="1">
    <citation type="submission" date="2021-10" db="EMBL/GenBank/DDBJ databases">
        <title>De novo Genome Assembly of Clathrus columnatus (Basidiomycota, Fungi) Using Illumina and Nanopore Sequence Data.</title>
        <authorList>
            <person name="Ogiso-Tanaka E."/>
            <person name="Itagaki H."/>
            <person name="Hosoya T."/>
            <person name="Hosaka K."/>
        </authorList>
    </citation>
    <scope>NUCLEOTIDE SEQUENCE</scope>
    <source>
        <strain evidence="2">MO-923</strain>
    </source>
</reference>
<comment type="caution">
    <text evidence="2">The sequence shown here is derived from an EMBL/GenBank/DDBJ whole genome shotgun (WGS) entry which is preliminary data.</text>
</comment>
<evidence type="ECO:0000256" key="1">
    <source>
        <dbReference type="SAM" id="Phobius"/>
    </source>
</evidence>
<proteinExistence type="predicted"/>
<dbReference type="Proteomes" id="UP001050691">
    <property type="component" value="Unassembled WGS sequence"/>
</dbReference>
<dbReference type="EMBL" id="BPWL01000005">
    <property type="protein sequence ID" value="GJJ10316.1"/>
    <property type="molecule type" value="Genomic_DNA"/>
</dbReference>
<accession>A0AAV5ABB3</accession>
<feature type="transmembrane region" description="Helical" evidence="1">
    <location>
        <begin position="100"/>
        <end position="133"/>
    </location>
</feature>
<feature type="transmembrane region" description="Helical" evidence="1">
    <location>
        <begin position="72"/>
        <end position="88"/>
    </location>
</feature>
<organism evidence="2 3">
    <name type="scientific">Clathrus columnatus</name>
    <dbReference type="NCBI Taxonomy" id="1419009"/>
    <lineage>
        <taxon>Eukaryota</taxon>
        <taxon>Fungi</taxon>
        <taxon>Dikarya</taxon>
        <taxon>Basidiomycota</taxon>
        <taxon>Agaricomycotina</taxon>
        <taxon>Agaricomycetes</taxon>
        <taxon>Phallomycetidae</taxon>
        <taxon>Phallales</taxon>
        <taxon>Clathraceae</taxon>
        <taxon>Clathrus</taxon>
    </lineage>
</organism>
<sequence length="178" mass="19519">MSTTEYALVFPARCDRGRPWLLLVGIGAMVVGSSLLWAPSLFMDNPIIRLLERVTHLPHVPVPTTPEEQRPITAYGILIFAMGSVYFLESSLFWNTGGRLSGAALITFVCFFTNQGSSMLFIIVVIDMTFALLTRLATGSRKELAPQIITVSDLKASKPAVVVESTSLLRSNETEINV</sequence>
<keyword evidence="1" id="KW-0472">Membrane</keyword>
<protein>
    <submittedName>
        <fullName evidence="2">Uncharacterized protein</fullName>
    </submittedName>
</protein>
<feature type="transmembrane region" description="Helical" evidence="1">
    <location>
        <begin position="20"/>
        <end position="43"/>
    </location>
</feature>
<evidence type="ECO:0000313" key="3">
    <source>
        <dbReference type="Proteomes" id="UP001050691"/>
    </source>
</evidence>
<evidence type="ECO:0000313" key="2">
    <source>
        <dbReference type="EMBL" id="GJJ10316.1"/>
    </source>
</evidence>
<keyword evidence="3" id="KW-1185">Reference proteome</keyword>
<gene>
    <name evidence="2" type="ORF">Clacol_004542</name>
</gene>
<dbReference type="AlphaFoldDB" id="A0AAV5ABB3"/>
<keyword evidence="1" id="KW-0812">Transmembrane</keyword>
<keyword evidence="1" id="KW-1133">Transmembrane helix</keyword>